<evidence type="ECO:0000313" key="3">
    <source>
        <dbReference type="Proteomes" id="UP000320811"/>
    </source>
</evidence>
<gene>
    <name evidence="2" type="ORF">FHW36_10493</name>
</gene>
<keyword evidence="3" id="KW-1185">Reference proteome</keyword>
<name>A0A561PQR5_9BACT</name>
<feature type="chain" id="PRO_5022147067" evidence="1">
    <location>
        <begin position="20"/>
        <end position="877"/>
    </location>
</feature>
<dbReference type="InterPro" id="IPR008969">
    <property type="entry name" value="CarboxyPept-like_regulatory"/>
</dbReference>
<reference evidence="2 3" key="1">
    <citation type="submission" date="2019-06" db="EMBL/GenBank/DDBJ databases">
        <title>Sorghum-associated microbial communities from plants grown in Nebraska, USA.</title>
        <authorList>
            <person name="Schachtman D."/>
        </authorList>
    </citation>
    <scope>NUCLEOTIDE SEQUENCE [LARGE SCALE GENOMIC DNA]</scope>
    <source>
        <strain evidence="2 3">1209</strain>
    </source>
</reference>
<protein>
    <submittedName>
        <fullName evidence="2">Outer membrane receptor protein involved in Fe transport</fullName>
    </submittedName>
</protein>
<dbReference type="Proteomes" id="UP000320811">
    <property type="component" value="Unassembled WGS sequence"/>
</dbReference>
<accession>A0A561PQR5</accession>
<comment type="caution">
    <text evidence="2">The sequence shown here is derived from an EMBL/GenBank/DDBJ whole genome shotgun (WGS) entry which is preliminary data.</text>
</comment>
<evidence type="ECO:0000313" key="2">
    <source>
        <dbReference type="EMBL" id="TWF40411.1"/>
    </source>
</evidence>
<sequence length="877" mass="99506">MTIRKIVLLLFFMTSSICAEGQEHMTHIFGKVEDSIHHPIDKAIVSIIIYRSQAGISFNTTNESGRFSFQIPDKYHIDSLAIKVNAINFEKLIKHPVLVNKDNLIQLKSLQKTLPDVVVKGTKPIVQKGDTISYNADTFTKKSDRYLGDIIKNLPGITVDNGGIISYQGKPINNFYIGGDNLLDNRYQIATDNIPSAEIAKVQVIEHNQHVKMLNGIVPSDQAAINVTLKDKGKFHVINNAELEGGIPGKWNGTIHNMVFNDKYKAINELKSNNEGLDYSRETGLSSLGGAPNLARSLSLFNKAIMPNLNNMYKFNKYKSLRINGYYLHDKQSTENESSTAYYLPGNDTVKYNESNKNSMPTDAFNIQLNYNVNSFKTYFDNTFSLSQTCANLGAEILSNGQNILQHNSTKNTSFSNTLQGYLQIHKKHLVNYYSSAQYSNVPQTLSISPGAMQDNLNDSVPYLNTYQFQRTSTFYTNNNISYSHIFGHWILGTNTGLNYQQQYFHSNVQLLQNNHYTTGLAEFSNDLHWQKEQFYLTPQIAFKNDRDQLNISAPINFTHINYFNDSVLTNRDKLNHIFINPLLSWQRKVGKENQFSFTYNFGQQAATLAQIFGGKLLNGYRNYSSYNRPLLIGSSQTFDIGFNFKKMLLAFFANIDLAYSLNENYYLDSQTIERNLTTVTALPINNSSKNISLTCNASKYIYSFNTMVAVNASFAHGTSQQMQNGVLFDVNNNISSYKLNITPTISDWLEVKVSTAYIFNTSSSTAAGFQRQSNSQFNETSSVIIYPVKHLSISFDNQYLQSSQTGQTISSAVLMNSYIQYNFQNPQWRKLQLRLSSNNMADVRYYNIVTTTNNMIATYRYLLQPRMLLLSAHFDL</sequence>
<organism evidence="2 3">
    <name type="scientific">Chitinophaga polysaccharea</name>
    <dbReference type="NCBI Taxonomy" id="1293035"/>
    <lineage>
        <taxon>Bacteria</taxon>
        <taxon>Pseudomonadati</taxon>
        <taxon>Bacteroidota</taxon>
        <taxon>Chitinophagia</taxon>
        <taxon>Chitinophagales</taxon>
        <taxon>Chitinophagaceae</taxon>
        <taxon>Chitinophaga</taxon>
    </lineage>
</organism>
<dbReference type="AlphaFoldDB" id="A0A561PQR5"/>
<dbReference type="EMBL" id="VIWO01000004">
    <property type="protein sequence ID" value="TWF40411.1"/>
    <property type="molecule type" value="Genomic_DNA"/>
</dbReference>
<dbReference type="SUPFAM" id="SSF56935">
    <property type="entry name" value="Porins"/>
    <property type="match status" value="1"/>
</dbReference>
<evidence type="ECO:0000256" key="1">
    <source>
        <dbReference type="SAM" id="SignalP"/>
    </source>
</evidence>
<proteinExistence type="predicted"/>
<keyword evidence="2" id="KW-0675">Receptor</keyword>
<dbReference type="SUPFAM" id="SSF49464">
    <property type="entry name" value="Carboxypeptidase regulatory domain-like"/>
    <property type="match status" value="1"/>
</dbReference>
<feature type="signal peptide" evidence="1">
    <location>
        <begin position="1"/>
        <end position="19"/>
    </location>
</feature>
<keyword evidence="1" id="KW-0732">Signal</keyword>